<feature type="region of interest" description="Disordered" evidence="1">
    <location>
        <begin position="682"/>
        <end position="708"/>
    </location>
</feature>
<sequence>MAPPPLVVPGTRYLGPFNSLDAGKPTCHADQLAREHDHDYHHARSASDVRRADRRAIAGFTADLVVNPNPFALIGAAGIGAKYLVESVTGVVYPTGLNRFVGKRNKEPSAKQLREYHRGLDDAREALEDNLANGAGEEPVPSVQWATPSVATEVKKECRERDNNFTLQQRTAPRAAARDQFYYPYRESNSYKSRTVGEELVLPDDWSWFDRPEGREGTGKLAPKKWARPGLVPVEAVGAAMASGLTTAPRKGDCERRPGGWHQSDWDRPLTKRERDELMNTMLAGDDLGSQTPRSPTPSEGGSSMRDLVGYLTSPGRMGPRQQICMAFPLEVGEGENSEELEGAVGGTLANKGDESGSDQPPKDQRIGGNKRQRDTSEKDKVELKRQRSSLQKQAKLRRMELEAVSRKLLDVEKMEDVVEKWEADWNEWGSAKEHIGRGPMQQATSRVMNLKENVINPLLKAYKDLAEETRYLRGRASEFTRMTDSVESIERLIAEERNQRRTSESSAISDMGANDVVLMLVELRKSLIDTTTRMEEKITDIGRETQKVVGRIDRLEREGLKDLSNKVEVVKRRVGQQPENQPTAMSAKPKPVPQPRGRTVHQEYRPQDNRETESDLNPTTPANTEDEAVGWEVAERRRRRKTKLTRKARTERREGIMTKKVEIAIDRSKKKLNAPRRTIIVKKQRDAPSLESEVEAANSGGADGRPS</sequence>
<dbReference type="GO" id="GO:0005198">
    <property type="term" value="F:structural molecule activity"/>
    <property type="evidence" value="ECO:0007669"/>
    <property type="project" value="InterPro"/>
</dbReference>
<feature type="compositionally biased region" description="Polar residues" evidence="1">
    <location>
        <begin position="289"/>
        <end position="302"/>
    </location>
</feature>
<evidence type="ECO:0000256" key="1">
    <source>
        <dbReference type="SAM" id="MobiDB-lite"/>
    </source>
</evidence>
<evidence type="ECO:0000313" key="3">
    <source>
        <dbReference type="EMBL" id="JAG59948.1"/>
    </source>
</evidence>
<feature type="region of interest" description="Disordered" evidence="1">
    <location>
        <begin position="347"/>
        <end position="392"/>
    </location>
</feature>
<evidence type="ECO:0000259" key="2">
    <source>
        <dbReference type="Pfam" id="PF08398"/>
    </source>
</evidence>
<organism evidence="3">
    <name type="scientific">Lygus hesperus</name>
    <name type="common">Western plant bug</name>
    <dbReference type="NCBI Taxonomy" id="30085"/>
    <lineage>
        <taxon>Eukaryota</taxon>
        <taxon>Metazoa</taxon>
        <taxon>Ecdysozoa</taxon>
        <taxon>Arthropoda</taxon>
        <taxon>Hexapoda</taxon>
        <taxon>Insecta</taxon>
        <taxon>Pterygota</taxon>
        <taxon>Neoptera</taxon>
        <taxon>Paraneoptera</taxon>
        <taxon>Hemiptera</taxon>
        <taxon>Heteroptera</taxon>
        <taxon>Panheteroptera</taxon>
        <taxon>Cimicomorpha</taxon>
        <taxon>Miridae</taxon>
        <taxon>Mirini</taxon>
        <taxon>Lygus</taxon>
    </lineage>
</organism>
<proteinExistence type="predicted"/>
<feature type="region of interest" description="Disordered" evidence="1">
    <location>
        <begin position="283"/>
        <end position="318"/>
    </location>
</feature>
<dbReference type="EMBL" id="GBRD01005873">
    <property type="protein sequence ID" value="JAG59948.1"/>
    <property type="molecule type" value="Transcribed_RNA"/>
</dbReference>
<feature type="domain" description="Phospholipase A2-like" evidence="2">
    <location>
        <begin position="6"/>
        <end position="43"/>
    </location>
</feature>
<dbReference type="AlphaFoldDB" id="A0A0K8T346"/>
<name>A0A0K8T346_LYGHE</name>
<dbReference type="Pfam" id="PF08398">
    <property type="entry name" value="Phospholip_A2_4"/>
    <property type="match status" value="1"/>
</dbReference>
<feature type="region of interest" description="Disordered" evidence="1">
    <location>
        <begin position="569"/>
        <end position="654"/>
    </location>
</feature>
<accession>A0A0K8T346</accession>
<reference evidence="3" key="1">
    <citation type="submission" date="2014-09" db="EMBL/GenBank/DDBJ databases">
        <authorList>
            <person name="Magalhaes I.L.F."/>
            <person name="Oliveira U."/>
            <person name="Santos F.R."/>
            <person name="Vidigal T.H.D.A."/>
            <person name="Brescovit A.D."/>
            <person name="Santos A.J."/>
        </authorList>
    </citation>
    <scope>NUCLEOTIDE SEQUENCE</scope>
</reference>
<feature type="compositionally biased region" description="Basic and acidic residues" evidence="1">
    <location>
        <begin position="361"/>
        <end position="386"/>
    </location>
</feature>
<feature type="region of interest" description="Disordered" evidence="1">
    <location>
        <begin position="247"/>
        <end position="271"/>
    </location>
</feature>
<feature type="compositionally biased region" description="Basic and acidic residues" evidence="1">
    <location>
        <begin position="601"/>
        <end position="614"/>
    </location>
</feature>
<protein>
    <recommendedName>
        <fullName evidence="2">Phospholipase A2-like domain-containing protein</fullName>
    </recommendedName>
</protein>
<feature type="compositionally biased region" description="Basic and acidic residues" evidence="1">
    <location>
        <begin position="250"/>
        <end position="271"/>
    </location>
</feature>
<feature type="compositionally biased region" description="Basic residues" evidence="1">
    <location>
        <begin position="637"/>
        <end position="651"/>
    </location>
</feature>
<dbReference type="InterPro" id="IPR013607">
    <property type="entry name" value="Phospholipase_A2-like"/>
</dbReference>